<dbReference type="PANTHER" id="PTHR32494:SF5">
    <property type="entry name" value="ALLANTOATE AMIDOHYDROLASE"/>
    <property type="match status" value="1"/>
</dbReference>
<dbReference type="OrthoDB" id="9808195at2"/>
<evidence type="ECO:0000256" key="1">
    <source>
        <dbReference type="ARBA" id="ARBA00006153"/>
    </source>
</evidence>
<dbReference type="SUPFAM" id="SSF55031">
    <property type="entry name" value="Bacterial exopeptidase dimerisation domain"/>
    <property type="match status" value="1"/>
</dbReference>
<feature type="binding site" evidence="3">
    <location>
        <position position="189"/>
    </location>
    <ligand>
        <name>Zn(2+)</name>
        <dbReference type="ChEBI" id="CHEBI:29105"/>
        <label>1</label>
    </ligand>
</feature>
<feature type="binding site" evidence="3">
    <location>
        <position position="386"/>
    </location>
    <ligand>
        <name>Zn(2+)</name>
        <dbReference type="ChEBI" id="CHEBI:29105"/>
        <label>2</label>
    </ligand>
</feature>
<sequence>MTERTFEGLWADLAPVGRDKHSGGYRRFAWSREDSTLREWFDGECEALGLDVVEDRAGNQWAWWGEPDRTPGIATGSHLDSVPDGGAFDGPLGVVSSLLAVRRLKESGFAPARPIGVVNFVDEEGARFGVACAGSRLITGALTAERALGLRDTDGVTMAQAWERAGREPSDLGRDDAALTRLACFVEVHVEQGRALVDLPRDAAGDPFGAAVAVGTDIWPHGRFRADLPGRADHAGTTALGDRDDALVKAARFIELVRAAATSRDDGAARRVVATVGKLDVTPGGINAIASHVTAWVDARGVCEDDVRAAIDEIAGRAAELGGEWREESWTPTTPFDADLVARVHRTLGEGVPMLGTGAGHDAGILANHGIPSVMLFVRNPTGTSHSPEEFAQTDDCLRGVDALVRVLEDLAS</sequence>
<dbReference type="InterPro" id="IPR011650">
    <property type="entry name" value="Peptidase_M20_dimer"/>
</dbReference>
<feature type="binding site" evidence="3">
    <location>
        <position position="89"/>
    </location>
    <ligand>
        <name>Zn(2+)</name>
        <dbReference type="ChEBI" id="CHEBI:29105"/>
        <label>2</label>
    </ligand>
</feature>
<gene>
    <name evidence="6" type="ORF">HX89_06505</name>
</gene>
<dbReference type="Gene3D" id="3.40.630.10">
    <property type="entry name" value="Zn peptidases"/>
    <property type="match status" value="1"/>
</dbReference>
<dbReference type="RefSeq" id="WP_038567882.1">
    <property type="nucleotide sequence ID" value="NZ_CP008889.1"/>
</dbReference>
<protein>
    <submittedName>
        <fullName evidence="6">Allantoate amidohydrolase</fullName>
    </submittedName>
</protein>
<dbReference type="PANTHER" id="PTHR32494">
    <property type="entry name" value="ALLANTOATE DEIMINASE-RELATED"/>
    <property type="match status" value="1"/>
</dbReference>
<dbReference type="Pfam" id="PF07687">
    <property type="entry name" value="M20_dimer"/>
    <property type="match status" value="1"/>
</dbReference>
<feature type="binding site" evidence="3">
    <location>
        <position position="124"/>
    </location>
    <ligand>
        <name>Zn(2+)</name>
        <dbReference type="ChEBI" id="CHEBI:29105"/>
        <label>2</label>
    </ligand>
</feature>
<dbReference type="KEGG" id="dni:HX89_06505"/>
<keyword evidence="7" id="KW-1185">Reference proteome</keyword>
<dbReference type="HOGENOM" id="CLU_024588_6_0_11"/>
<dbReference type="InterPro" id="IPR002933">
    <property type="entry name" value="Peptidase_M20"/>
</dbReference>
<keyword evidence="2 6" id="KW-0378">Hydrolase</keyword>
<feature type="binding site" evidence="4">
    <location>
        <position position="223"/>
    </location>
    <ligand>
        <name>allantoate</name>
        <dbReference type="ChEBI" id="CHEBI:17536"/>
    </ligand>
</feature>
<reference evidence="6 7" key="1">
    <citation type="submission" date="2014-07" db="EMBL/GenBank/DDBJ databases">
        <title>Genome Sequencing of Dermacoccus nishinomiyaensis.</title>
        <authorList>
            <person name="Hong K.W."/>
            <person name="Chan K.G."/>
        </authorList>
    </citation>
    <scope>NUCLEOTIDE SEQUENCE [LARGE SCALE GENOMIC DNA]</scope>
    <source>
        <strain evidence="6 7">M25</strain>
    </source>
</reference>
<dbReference type="Gene3D" id="3.30.70.360">
    <property type="match status" value="1"/>
</dbReference>
<dbReference type="EMBL" id="CP008889">
    <property type="protein sequence ID" value="AIF40646.1"/>
    <property type="molecule type" value="Genomic_DNA"/>
</dbReference>
<evidence type="ECO:0000256" key="2">
    <source>
        <dbReference type="ARBA" id="ARBA00022801"/>
    </source>
</evidence>
<feature type="binding site" evidence="4">
    <location>
        <position position="287"/>
    </location>
    <ligand>
        <name>allantoate</name>
        <dbReference type="ChEBI" id="CHEBI:17536"/>
    </ligand>
</feature>
<dbReference type="NCBIfam" id="TIGR01879">
    <property type="entry name" value="hydantase"/>
    <property type="match status" value="1"/>
</dbReference>
<dbReference type="Proteomes" id="UP000027986">
    <property type="component" value="Chromosome"/>
</dbReference>
<evidence type="ECO:0000256" key="3">
    <source>
        <dbReference type="PIRSR" id="PIRSR001235-1"/>
    </source>
</evidence>
<comment type="cofactor">
    <cofactor evidence="3">
        <name>Zn(2+)</name>
        <dbReference type="ChEBI" id="CHEBI:29105"/>
    </cofactor>
    <text evidence="3">Binds 2 Zn(2+) ions per subunit.</text>
</comment>
<feature type="binding site" evidence="3">
    <location>
        <position position="89"/>
    </location>
    <ligand>
        <name>Zn(2+)</name>
        <dbReference type="ChEBI" id="CHEBI:29105"/>
        <label>1</label>
    </ligand>
</feature>
<dbReference type="AlphaFoldDB" id="A0A075JEF6"/>
<evidence type="ECO:0000259" key="5">
    <source>
        <dbReference type="Pfam" id="PF07687"/>
    </source>
</evidence>
<dbReference type="InterPro" id="IPR010158">
    <property type="entry name" value="Amidase_Cbmase"/>
</dbReference>
<dbReference type="GeneID" id="41840819"/>
<dbReference type="NCBIfam" id="NF006770">
    <property type="entry name" value="PRK09290.1-4"/>
    <property type="match status" value="1"/>
</dbReference>
<feature type="binding site" evidence="3">
    <location>
        <position position="78"/>
    </location>
    <ligand>
        <name>Zn(2+)</name>
        <dbReference type="ChEBI" id="CHEBI:29105"/>
        <label>1</label>
    </ligand>
</feature>
<organism evidence="6 7">
    <name type="scientific">Dermacoccus nishinomiyaensis</name>
    <dbReference type="NCBI Taxonomy" id="1274"/>
    <lineage>
        <taxon>Bacteria</taxon>
        <taxon>Bacillati</taxon>
        <taxon>Actinomycetota</taxon>
        <taxon>Actinomycetes</taxon>
        <taxon>Micrococcales</taxon>
        <taxon>Dermacoccaceae</taxon>
        <taxon>Dermacoccus</taxon>
    </lineage>
</organism>
<keyword evidence="3" id="KW-0862">Zinc</keyword>
<comment type="similarity">
    <text evidence="1">Belongs to the peptidase M20 family.</text>
</comment>
<evidence type="ECO:0000313" key="7">
    <source>
        <dbReference type="Proteomes" id="UP000027986"/>
    </source>
</evidence>
<dbReference type="InterPro" id="IPR036264">
    <property type="entry name" value="Bact_exopeptidase_dim_dom"/>
</dbReference>
<accession>A0A075JEF6</accession>
<name>A0A075JEF6_9MICO</name>
<proteinExistence type="inferred from homology"/>
<dbReference type="GO" id="GO:0046872">
    <property type="term" value="F:metal ion binding"/>
    <property type="evidence" value="ECO:0007669"/>
    <property type="project" value="UniProtKB-KW"/>
</dbReference>
<evidence type="ECO:0000313" key="6">
    <source>
        <dbReference type="EMBL" id="AIF40646.1"/>
    </source>
</evidence>
<dbReference type="eggNOG" id="COG0624">
    <property type="taxonomic scope" value="Bacteria"/>
</dbReference>
<evidence type="ECO:0000256" key="4">
    <source>
        <dbReference type="PIRSR" id="PIRSR001235-2"/>
    </source>
</evidence>
<dbReference type="GO" id="GO:0016813">
    <property type="term" value="F:hydrolase activity, acting on carbon-nitrogen (but not peptide) bonds, in linear amidines"/>
    <property type="evidence" value="ECO:0007669"/>
    <property type="project" value="InterPro"/>
</dbReference>
<dbReference type="Pfam" id="PF01546">
    <property type="entry name" value="Peptidase_M20"/>
    <property type="match status" value="1"/>
</dbReference>
<feature type="domain" description="Peptidase M20 dimerisation" evidence="5">
    <location>
        <begin position="225"/>
        <end position="324"/>
    </location>
</feature>
<dbReference type="PIRSF" id="PIRSF001235">
    <property type="entry name" value="Amidase_carbamoylase"/>
    <property type="match status" value="1"/>
</dbReference>
<dbReference type="SUPFAM" id="SSF53187">
    <property type="entry name" value="Zn-dependent exopeptidases"/>
    <property type="match status" value="1"/>
</dbReference>
<feature type="binding site" evidence="4">
    <location>
        <position position="300"/>
    </location>
    <ligand>
        <name>allantoate</name>
        <dbReference type="ChEBI" id="CHEBI:17536"/>
    </ligand>
</feature>
<keyword evidence="3" id="KW-0479">Metal-binding</keyword>